<feature type="region of interest" description="Disordered" evidence="1">
    <location>
        <begin position="1"/>
        <end position="145"/>
    </location>
</feature>
<evidence type="ECO:0000256" key="1">
    <source>
        <dbReference type="SAM" id="MobiDB-lite"/>
    </source>
</evidence>
<proteinExistence type="predicted"/>
<protein>
    <submittedName>
        <fullName evidence="2">Gamma-glutamyltranspeptidase 1</fullName>
    </submittedName>
</protein>
<reference evidence="2" key="2">
    <citation type="journal article" date="2015" name="Data Brief">
        <title>Shoot transcriptome of the giant reed, Arundo donax.</title>
        <authorList>
            <person name="Barrero R.A."/>
            <person name="Guerrero F.D."/>
            <person name="Moolhuijzen P."/>
            <person name="Goolsby J.A."/>
            <person name="Tidwell J."/>
            <person name="Bellgard S.E."/>
            <person name="Bellgard M.I."/>
        </authorList>
    </citation>
    <scope>NUCLEOTIDE SEQUENCE</scope>
    <source>
        <tissue evidence="2">Shoot tissue taken approximately 20 cm above the soil surface</tissue>
    </source>
</reference>
<reference evidence="2" key="1">
    <citation type="submission" date="2014-09" db="EMBL/GenBank/DDBJ databases">
        <authorList>
            <person name="Magalhaes I.L.F."/>
            <person name="Oliveira U."/>
            <person name="Santos F.R."/>
            <person name="Vidigal T.H.D.A."/>
            <person name="Brescovit A.D."/>
            <person name="Santos A.J."/>
        </authorList>
    </citation>
    <scope>NUCLEOTIDE SEQUENCE</scope>
    <source>
        <tissue evidence="2">Shoot tissue taken approximately 20 cm above the soil surface</tissue>
    </source>
</reference>
<sequence>MEAPRQAPMEASRHASLQARAGVQDISLPADADGGHQGRHPRQQGDPSRVRPQRGHPQGRGRVPQRSARQDAENRRGARAGRVLQWLGWGSARQGCQGGWRDHDDGGSEEVSGQVAAAAVGERDGASSGDHAPAVGRWCRDDACS</sequence>
<accession>A0A0A9G5Y6</accession>
<organism evidence="2">
    <name type="scientific">Arundo donax</name>
    <name type="common">Giant reed</name>
    <name type="synonym">Donax arundinaceus</name>
    <dbReference type="NCBI Taxonomy" id="35708"/>
    <lineage>
        <taxon>Eukaryota</taxon>
        <taxon>Viridiplantae</taxon>
        <taxon>Streptophyta</taxon>
        <taxon>Embryophyta</taxon>
        <taxon>Tracheophyta</taxon>
        <taxon>Spermatophyta</taxon>
        <taxon>Magnoliopsida</taxon>
        <taxon>Liliopsida</taxon>
        <taxon>Poales</taxon>
        <taxon>Poaceae</taxon>
        <taxon>PACMAD clade</taxon>
        <taxon>Arundinoideae</taxon>
        <taxon>Arundineae</taxon>
        <taxon>Arundo</taxon>
    </lineage>
</organism>
<name>A0A0A9G5Y6_ARUDO</name>
<dbReference type="EMBL" id="GBRH01179012">
    <property type="protein sequence ID" value="JAE18884.1"/>
    <property type="molecule type" value="Transcribed_RNA"/>
</dbReference>
<dbReference type="AlphaFoldDB" id="A0A0A9G5Y6"/>
<evidence type="ECO:0000313" key="2">
    <source>
        <dbReference type="EMBL" id="JAE18884.1"/>
    </source>
</evidence>